<dbReference type="AlphaFoldDB" id="A0AAV5QRU7"/>
<protein>
    <submittedName>
        <fullName evidence="3">Spt21 protein</fullName>
    </submittedName>
</protein>
<evidence type="ECO:0000313" key="3">
    <source>
        <dbReference type="EMBL" id="GMM37306.1"/>
    </source>
</evidence>
<sequence length="526" mass="58585">MSTKTSMMGLKVTYSFDDTQAFLSRSASDMKIKFGEMELFNNETRLIGVVKLRECLQAVMRSSPEVMSNLATKHDYTIYVCDYSEVDTPLVGYGTLSNLINNDFTDVSDDEPRGSKSGKAKDILIPGKVETNIASLLYGNSKTKNILSVKLNFKIMERQKPKFDGIPFRNALINNNNRKTSKSKRITNPTPAPKATRTYSLPIRPLEFLPPNTNLTKNQSLADQLRNLNNATSSKRKSLSNNDSSIKKLRKHSNSSLLQKTDEAFLNHSSLVNSLVSFQKPSKIIEKKKSSSGISNNSDSNTDDNETKAKPGKKNSNYWIIMEDNKERKDGNKENVPPNNLSSEVSDFSISTNSLMSCHNVSSAPTSDNSEEYQLTGFIKKQTENQTKFDKELEDLFEFDPDNFLNNVYNNTDQSQVNNNVATSTPLNNNVINLSNNIQNHLIPIHPKTLSTMGLQDSTLMVTPDDNGGTPKDSEALTPIIESASDKDGSDDSDNNQQLATSPVYDDEDESIDKLPLRSSPFSVYD</sequence>
<dbReference type="Proteomes" id="UP001360560">
    <property type="component" value="Unassembled WGS sequence"/>
</dbReference>
<dbReference type="PANTHER" id="PTHR39147">
    <property type="entry name" value="PROTEIN SPT21"/>
    <property type="match status" value="1"/>
</dbReference>
<feature type="domain" description="Ams2/SPT21 N-terminal" evidence="2">
    <location>
        <begin position="4"/>
        <end position="154"/>
    </location>
</feature>
<comment type="caution">
    <text evidence="3">The sequence shown here is derived from an EMBL/GenBank/DDBJ whole genome shotgun (WGS) entry which is preliminary data.</text>
</comment>
<dbReference type="GeneID" id="90075281"/>
<dbReference type="GO" id="GO:0006357">
    <property type="term" value="P:regulation of transcription by RNA polymerase II"/>
    <property type="evidence" value="ECO:0007669"/>
    <property type="project" value="TreeGrafter"/>
</dbReference>
<dbReference type="Pfam" id="PF25823">
    <property type="entry name" value="Ams2-SPT21_N"/>
    <property type="match status" value="1"/>
</dbReference>
<feature type="compositionally biased region" description="Low complexity" evidence="1">
    <location>
        <begin position="291"/>
        <end position="300"/>
    </location>
</feature>
<keyword evidence="4" id="KW-1185">Reference proteome</keyword>
<feature type="compositionally biased region" description="Polar residues" evidence="1">
    <location>
        <begin position="230"/>
        <end position="244"/>
    </location>
</feature>
<feature type="region of interest" description="Disordered" evidence="1">
    <location>
        <begin position="230"/>
        <end position="254"/>
    </location>
</feature>
<dbReference type="InterPro" id="IPR057725">
    <property type="entry name" value="Ams2-SPT21_N"/>
</dbReference>
<feature type="compositionally biased region" description="Basic and acidic residues" evidence="1">
    <location>
        <begin position="323"/>
        <end position="333"/>
    </location>
</feature>
<dbReference type="EMBL" id="BTFZ01000011">
    <property type="protein sequence ID" value="GMM37306.1"/>
    <property type="molecule type" value="Genomic_DNA"/>
</dbReference>
<dbReference type="PANTHER" id="PTHR39147:SF1">
    <property type="entry name" value="PROTEIN SPT21"/>
    <property type="match status" value="1"/>
</dbReference>
<dbReference type="InterPro" id="IPR042403">
    <property type="entry name" value="Spt21/Ams2"/>
</dbReference>
<name>A0AAV5QRU7_9ASCO</name>
<organism evidence="3 4">
    <name type="scientific">Saccharomycopsis crataegensis</name>
    <dbReference type="NCBI Taxonomy" id="43959"/>
    <lineage>
        <taxon>Eukaryota</taxon>
        <taxon>Fungi</taxon>
        <taxon>Dikarya</taxon>
        <taxon>Ascomycota</taxon>
        <taxon>Saccharomycotina</taxon>
        <taxon>Saccharomycetes</taxon>
        <taxon>Saccharomycopsidaceae</taxon>
        <taxon>Saccharomycopsis</taxon>
    </lineage>
</organism>
<dbReference type="RefSeq" id="XP_064854302.1">
    <property type="nucleotide sequence ID" value="XM_064998230.1"/>
</dbReference>
<accession>A0AAV5QRU7</accession>
<feature type="region of interest" description="Disordered" evidence="1">
    <location>
        <begin position="285"/>
        <end position="345"/>
    </location>
</feature>
<dbReference type="GO" id="GO:0000183">
    <property type="term" value="P:rDNA heterochromatin formation"/>
    <property type="evidence" value="ECO:0007669"/>
    <property type="project" value="TreeGrafter"/>
</dbReference>
<gene>
    <name evidence="3" type="ORF">DASC09_046310</name>
</gene>
<evidence type="ECO:0000259" key="2">
    <source>
        <dbReference type="Pfam" id="PF25823"/>
    </source>
</evidence>
<feature type="region of interest" description="Disordered" evidence="1">
    <location>
        <begin position="459"/>
        <end position="526"/>
    </location>
</feature>
<evidence type="ECO:0000313" key="4">
    <source>
        <dbReference type="Proteomes" id="UP001360560"/>
    </source>
</evidence>
<reference evidence="3 4" key="1">
    <citation type="journal article" date="2023" name="Elife">
        <title>Identification of key yeast species and microbe-microbe interactions impacting larval growth of Drosophila in the wild.</title>
        <authorList>
            <person name="Mure A."/>
            <person name="Sugiura Y."/>
            <person name="Maeda R."/>
            <person name="Honda K."/>
            <person name="Sakurai N."/>
            <person name="Takahashi Y."/>
            <person name="Watada M."/>
            <person name="Katoh T."/>
            <person name="Gotoh A."/>
            <person name="Gotoh Y."/>
            <person name="Taniguchi I."/>
            <person name="Nakamura K."/>
            <person name="Hayashi T."/>
            <person name="Katayama T."/>
            <person name="Uemura T."/>
            <person name="Hattori Y."/>
        </authorList>
    </citation>
    <scope>NUCLEOTIDE SEQUENCE [LARGE SCALE GENOMIC DNA]</scope>
    <source>
        <strain evidence="3 4">SC-9</strain>
    </source>
</reference>
<dbReference type="GO" id="GO:0030466">
    <property type="term" value="P:silent mating-type cassette heterochromatin formation"/>
    <property type="evidence" value="ECO:0007669"/>
    <property type="project" value="TreeGrafter"/>
</dbReference>
<evidence type="ECO:0000256" key="1">
    <source>
        <dbReference type="SAM" id="MobiDB-lite"/>
    </source>
</evidence>
<proteinExistence type="predicted"/>
<feature type="region of interest" description="Disordered" evidence="1">
    <location>
        <begin position="174"/>
        <end position="197"/>
    </location>
</feature>